<evidence type="ECO:0000259" key="6">
    <source>
        <dbReference type="PROSITE" id="PS50089"/>
    </source>
</evidence>
<feature type="compositionally biased region" description="Polar residues" evidence="5">
    <location>
        <begin position="286"/>
        <end position="296"/>
    </location>
</feature>
<evidence type="ECO:0000256" key="2">
    <source>
        <dbReference type="ARBA" id="ARBA00022771"/>
    </source>
</evidence>
<dbReference type="InterPro" id="IPR018957">
    <property type="entry name" value="Znf_C3HC4_RING-type"/>
</dbReference>
<feature type="region of interest" description="Disordered" evidence="5">
    <location>
        <begin position="1"/>
        <end position="27"/>
    </location>
</feature>
<keyword evidence="2 4" id="KW-0863">Zinc-finger</keyword>
<evidence type="ECO:0000313" key="7">
    <source>
        <dbReference type="EMBL" id="JAT75425.1"/>
    </source>
</evidence>
<evidence type="ECO:0000256" key="4">
    <source>
        <dbReference type="PROSITE-ProRule" id="PRU00175"/>
    </source>
</evidence>
<dbReference type="GO" id="GO:0008270">
    <property type="term" value="F:zinc ion binding"/>
    <property type="evidence" value="ECO:0007669"/>
    <property type="project" value="UniProtKB-KW"/>
</dbReference>
<dbReference type="InterPro" id="IPR017907">
    <property type="entry name" value="Znf_RING_CS"/>
</dbReference>
<evidence type="ECO:0000256" key="3">
    <source>
        <dbReference type="ARBA" id="ARBA00022833"/>
    </source>
</evidence>
<dbReference type="PANTHER" id="PTHR47361:SF4">
    <property type="entry name" value="RING_U-BOX SUPERFAMILY PROTEIN"/>
    <property type="match status" value="1"/>
</dbReference>
<evidence type="ECO:0000256" key="1">
    <source>
        <dbReference type="ARBA" id="ARBA00022723"/>
    </source>
</evidence>
<dbReference type="InterPro" id="IPR013083">
    <property type="entry name" value="Znf_RING/FYVE/PHD"/>
</dbReference>
<accession>A0A1D2A904</accession>
<gene>
    <name evidence="7" type="ORF">g.12419</name>
</gene>
<feature type="compositionally biased region" description="Low complexity" evidence="5">
    <location>
        <begin position="246"/>
        <end position="259"/>
    </location>
</feature>
<keyword evidence="3" id="KW-0862">Zinc</keyword>
<dbReference type="Gene3D" id="3.30.40.10">
    <property type="entry name" value="Zinc/RING finger domain, C3HC4 (zinc finger)"/>
    <property type="match status" value="1"/>
</dbReference>
<protein>
    <recommendedName>
        <fullName evidence="6">RING-type domain-containing protein</fullName>
    </recommendedName>
</protein>
<dbReference type="PANTHER" id="PTHR47361">
    <property type="entry name" value="RING/U-BOX SUPERFAMILY PROTEIN"/>
    <property type="match status" value="1"/>
</dbReference>
<dbReference type="SUPFAM" id="SSF57850">
    <property type="entry name" value="RING/U-box"/>
    <property type="match status" value="1"/>
</dbReference>
<reference evidence="7" key="1">
    <citation type="submission" date="2015-08" db="EMBL/GenBank/DDBJ databases">
        <authorList>
            <person name="Babu N.S."/>
            <person name="Beckwith C.J."/>
            <person name="Beseler K.G."/>
            <person name="Brison A."/>
            <person name="Carone J.V."/>
            <person name="Caskin T.P."/>
            <person name="Diamond M."/>
            <person name="Durham M.E."/>
            <person name="Foxe J.M."/>
            <person name="Go M."/>
            <person name="Henderson B.A."/>
            <person name="Jones I.B."/>
            <person name="McGettigan J.A."/>
            <person name="Micheletti S.J."/>
            <person name="Nasrallah M.E."/>
            <person name="Ortiz D."/>
            <person name="Piller C.R."/>
            <person name="Privatt S.R."/>
            <person name="Schneider S.L."/>
            <person name="Sharp S."/>
            <person name="Smith T.C."/>
            <person name="Stanton J.D."/>
            <person name="Ullery H.E."/>
            <person name="Wilson R.J."/>
            <person name="Serrano M.G."/>
            <person name="Buck G."/>
            <person name="Lee V."/>
            <person name="Wang Y."/>
            <person name="Carvalho R."/>
            <person name="Voegtly L."/>
            <person name="Shi R."/>
            <person name="Duckworth R."/>
            <person name="Johnson A."/>
            <person name="Loviza R."/>
            <person name="Walstead R."/>
            <person name="Shah Z."/>
            <person name="Kiflezghi M."/>
            <person name="Wade K."/>
            <person name="Ball S.L."/>
            <person name="Bradley K.W."/>
            <person name="Asai D.J."/>
            <person name="Bowman C.A."/>
            <person name="Russell D.A."/>
            <person name="Pope W.H."/>
            <person name="Jacobs-Sera D."/>
            <person name="Hendrix R.W."/>
            <person name="Hatfull G.F."/>
        </authorList>
    </citation>
    <scope>NUCLEOTIDE SEQUENCE</scope>
</reference>
<organism evidence="7">
    <name type="scientific">Auxenochlorella protothecoides</name>
    <name type="common">Green microalga</name>
    <name type="synonym">Chlorella protothecoides</name>
    <dbReference type="NCBI Taxonomy" id="3075"/>
    <lineage>
        <taxon>Eukaryota</taxon>
        <taxon>Viridiplantae</taxon>
        <taxon>Chlorophyta</taxon>
        <taxon>core chlorophytes</taxon>
        <taxon>Trebouxiophyceae</taxon>
        <taxon>Chlorellales</taxon>
        <taxon>Chlorellaceae</taxon>
        <taxon>Auxenochlorella</taxon>
    </lineage>
</organism>
<keyword evidence="1" id="KW-0479">Metal-binding</keyword>
<dbReference type="EMBL" id="GDKF01003197">
    <property type="protein sequence ID" value="JAT75425.1"/>
    <property type="molecule type" value="Transcribed_RNA"/>
</dbReference>
<dbReference type="AlphaFoldDB" id="A0A1D2A904"/>
<dbReference type="PROSITE" id="PS50089">
    <property type="entry name" value="ZF_RING_2"/>
    <property type="match status" value="1"/>
</dbReference>
<name>A0A1D2A904_AUXPR</name>
<feature type="compositionally biased region" description="Low complexity" evidence="5">
    <location>
        <begin position="266"/>
        <end position="285"/>
    </location>
</feature>
<proteinExistence type="predicted"/>
<dbReference type="SMART" id="SM00184">
    <property type="entry name" value="RING"/>
    <property type="match status" value="1"/>
</dbReference>
<evidence type="ECO:0000256" key="5">
    <source>
        <dbReference type="SAM" id="MobiDB-lite"/>
    </source>
</evidence>
<feature type="region of interest" description="Disordered" evidence="5">
    <location>
        <begin position="181"/>
        <end position="318"/>
    </location>
</feature>
<sequence length="318" mass="34133">MEELVDHMDGLTLPETGDDKGKQQVLEDEDDSNPCAICLNTTALKDVAILPGCDHVYCAHCIIHWASLKEQGDACCPQCKTPFSEIITYRNLDGTLQDFPVQNSVCLLKRAAWFKDRAERHTLPPEDGAAPRRERSWADEDAYDLCDDDDDDDLEAFYFSSAAGRARVTLGNRRFGEGGYIASGRRQARPAPSSGKVRSGSRVHRGTLGGVLPHPPHLAARHAPNPQPHDLPLQGKHASRQPCHGASPAPAPSAAVAVPARKRLDPGSVSPGAPPSWSGASPTPGQQQPMGSSPSGTGRRARRNARRAALDADVIVVA</sequence>
<dbReference type="InterPro" id="IPR001841">
    <property type="entry name" value="Znf_RING"/>
</dbReference>
<dbReference type="PROSITE" id="PS00518">
    <property type="entry name" value="ZF_RING_1"/>
    <property type="match status" value="1"/>
</dbReference>
<feature type="domain" description="RING-type" evidence="6">
    <location>
        <begin position="35"/>
        <end position="80"/>
    </location>
</feature>
<dbReference type="Pfam" id="PF00097">
    <property type="entry name" value="zf-C3HC4"/>
    <property type="match status" value="1"/>
</dbReference>